<evidence type="ECO:0000256" key="1">
    <source>
        <dbReference type="ARBA" id="ARBA00010879"/>
    </source>
</evidence>
<dbReference type="Pfam" id="PF17921">
    <property type="entry name" value="Integrase_H2C2"/>
    <property type="match status" value="1"/>
</dbReference>
<dbReference type="Pfam" id="PF00078">
    <property type="entry name" value="RVT_1"/>
    <property type="match status" value="1"/>
</dbReference>
<dbReference type="AlphaFoldDB" id="A0AAV2KZF4"/>
<dbReference type="InterPro" id="IPR036397">
    <property type="entry name" value="RNaseH_sf"/>
</dbReference>
<keyword evidence="8" id="KW-0378">Hydrolase</keyword>
<feature type="compositionally biased region" description="Low complexity" evidence="12">
    <location>
        <begin position="956"/>
        <end position="977"/>
    </location>
</feature>
<evidence type="ECO:0000259" key="13">
    <source>
        <dbReference type="PROSITE" id="PS50878"/>
    </source>
</evidence>
<dbReference type="GO" id="GO:0015074">
    <property type="term" value="P:DNA integration"/>
    <property type="evidence" value="ECO:0007669"/>
    <property type="project" value="InterPro"/>
</dbReference>
<evidence type="ECO:0000259" key="14">
    <source>
        <dbReference type="PROSITE" id="PS50994"/>
    </source>
</evidence>
<sequence>MAQSAALKLPEFWETSTATWFAQAEAQFALRGITDDDTRYYHVVSALGSSTATRTVSFITSPPAHGKYAGIKAYLLKIFELSRSERARRLLSMQGLGDSKPSEHMEVMLNLLGSEEPNFLFMELFLRHMPPHVQTALANTAITEPRALAEEADRFFLATHRFVPDVLAPTRSYTPPGAAALPVRGRNVTDGPASPDGGSRPCGDYRRLNDATTPDRYPVPHIQDFSVHLAGKSVFSKVDLVRGYHQVPVHPADIPKMAVVTPFGLFEFLRMPFGLKNAAQSFQRLMDSALRDMFSIFVYLDDVLVASSSEEEHLTHLRVIFTRLDQHGLIINPAKCVFGVPSIKVLGHLITSEGAAPLPSKVEAVSTFPRPRSARGLREFLGMVTFYHRFIRQAAHVMRPLYEALKGTTPNQDVVWTAEADQAFEDTKVALCQAAMLVHLSPGAPVALTTDASNYAVGAVFEQWVEGTWQPLAFFSRQLVPRERKYSTFDRELLVVWLAIRHFRFVLEGREFTVFVDHKPLTFPMSKVAEPWSARQQRQLAFISEYTMDIRHIAGQSKVVADCLSRAVVGASLKDSDTGLQLGRVAVGASGVRLWCDLSTGQPRPLVPANWQRSVFETIHGLSHPGRKASVRIVSQKFVWRGLKKNVRAWVDSCVACQRAKVHRHTKAPLEPFVVPERRFDHVNIDLVGPLPPSRGFTYLLTVVDRTTRWPEAVPLASITSADVALAFIGTWVSRFGTPSDLSSDRGAQFSSEIWNAVAGVWVSSCTAPLHTTPRLTDSMKAALRASLTDGNWVDKLPWVMLGLRTAPKEDLQSLSAELVYSQALRVPGDFIPDATRPWSATEQRSSLREVDTGFAPVPTLQHCSPESWMPAGLRSALFVFVRHDAHRGPLRPPYDGPFKVLQHGDKSLVVDIGGRPETISVDRIKPAHVDISRPLVLAQAPCRGRPPVLCPPGQSGVPSAGTGPAASPASLPSAPATCTRSGRAIIPFRSGDFDYG</sequence>
<dbReference type="EMBL" id="OZ035842">
    <property type="protein sequence ID" value="CAL1594175.1"/>
    <property type="molecule type" value="Genomic_DNA"/>
</dbReference>
<dbReference type="SUPFAM" id="SSF53098">
    <property type="entry name" value="Ribonuclease H-like"/>
    <property type="match status" value="1"/>
</dbReference>
<evidence type="ECO:0000256" key="2">
    <source>
        <dbReference type="ARBA" id="ARBA00012180"/>
    </source>
</evidence>
<dbReference type="Pfam" id="PF23055">
    <property type="entry name" value="DUF7041"/>
    <property type="match status" value="1"/>
</dbReference>
<dbReference type="GO" id="GO:0003676">
    <property type="term" value="F:nucleic acid binding"/>
    <property type="evidence" value="ECO:0007669"/>
    <property type="project" value="InterPro"/>
</dbReference>
<dbReference type="Pfam" id="PF00665">
    <property type="entry name" value="rve"/>
    <property type="match status" value="1"/>
</dbReference>
<feature type="domain" description="Integrase catalytic" evidence="14">
    <location>
        <begin position="668"/>
        <end position="753"/>
    </location>
</feature>
<dbReference type="Proteomes" id="UP001497482">
    <property type="component" value="Chromosome 20"/>
</dbReference>
<dbReference type="FunFam" id="3.10.20.370:FF:000001">
    <property type="entry name" value="Retrovirus-related Pol polyprotein from transposon 17.6-like protein"/>
    <property type="match status" value="1"/>
</dbReference>
<dbReference type="EC" id="3.1.26.4" evidence="2"/>
<dbReference type="GO" id="GO:0006508">
    <property type="term" value="P:proteolysis"/>
    <property type="evidence" value="ECO:0007669"/>
    <property type="project" value="UniProtKB-KW"/>
</dbReference>
<dbReference type="InterPro" id="IPR001584">
    <property type="entry name" value="Integrase_cat-core"/>
</dbReference>
<evidence type="ECO:0000256" key="5">
    <source>
        <dbReference type="ARBA" id="ARBA00022695"/>
    </source>
</evidence>
<keyword evidence="9" id="KW-0695">RNA-directed DNA polymerase</keyword>
<dbReference type="InterPro" id="IPR055469">
    <property type="entry name" value="DUF7041"/>
</dbReference>
<feature type="domain" description="Reverse transcriptase" evidence="13">
    <location>
        <begin position="169"/>
        <end position="350"/>
    </location>
</feature>
<dbReference type="CDD" id="cd01647">
    <property type="entry name" value="RT_LTR"/>
    <property type="match status" value="1"/>
</dbReference>
<dbReference type="InterPro" id="IPR000477">
    <property type="entry name" value="RT_dom"/>
</dbReference>
<keyword evidence="6" id="KW-0540">Nuclease</keyword>
<gene>
    <name evidence="15" type="ORF">KC01_LOCUS23163</name>
</gene>
<keyword evidence="4" id="KW-0808">Transferase</keyword>
<evidence type="ECO:0000313" key="16">
    <source>
        <dbReference type="Proteomes" id="UP001497482"/>
    </source>
</evidence>
<protein>
    <recommendedName>
        <fullName evidence="11">Gypsy retrotransposon integrase-like protein 1</fullName>
        <ecNumber evidence="2">3.1.26.4</ecNumber>
    </recommendedName>
</protein>
<dbReference type="InterPro" id="IPR050951">
    <property type="entry name" value="Retrovirus_Pol_polyprotein"/>
</dbReference>
<dbReference type="GO" id="GO:0008233">
    <property type="term" value="F:peptidase activity"/>
    <property type="evidence" value="ECO:0007669"/>
    <property type="project" value="UniProtKB-KW"/>
</dbReference>
<evidence type="ECO:0000256" key="9">
    <source>
        <dbReference type="ARBA" id="ARBA00022918"/>
    </source>
</evidence>
<dbReference type="InterPro" id="IPR043128">
    <property type="entry name" value="Rev_trsase/Diguanyl_cyclase"/>
</dbReference>
<evidence type="ECO:0000256" key="6">
    <source>
        <dbReference type="ARBA" id="ARBA00022722"/>
    </source>
</evidence>
<dbReference type="Gene3D" id="3.30.420.10">
    <property type="entry name" value="Ribonuclease H-like superfamily/Ribonuclease H"/>
    <property type="match status" value="1"/>
</dbReference>
<dbReference type="Pfam" id="PF17919">
    <property type="entry name" value="RT_RNaseH_2"/>
    <property type="match status" value="1"/>
</dbReference>
<dbReference type="CDD" id="cd09274">
    <property type="entry name" value="RNase_HI_RT_Ty3"/>
    <property type="match status" value="1"/>
</dbReference>
<dbReference type="InterPro" id="IPR043502">
    <property type="entry name" value="DNA/RNA_pol_sf"/>
</dbReference>
<feature type="region of interest" description="Disordered" evidence="12">
    <location>
        <begin position="178"/>
        <end position="203"/>
    </location>
</feature>
<dbReference type="FunFam" id="3.10.10.10:FF:000007">
    <property type="entry name" value="Retrovirus-related Pol polyprotein from transposon 17.6-like Protein"/>
    <property type="match status" value="1"/>
</dbReference>
<keyword evidence="3" id="KW-0645">Protease</keyword>
<evidence type="ECO:0000256" key="11">
    <source>
        <dbReference type="ARBA" id="ARBA00039658"/>
    </source>
</evidence>
<dbReference type="Gene3D" id="3.30.70.270">
    <property type="match status" value="2"/>
</dbReference>
<dbReference type="Gene3D" id="1.10.340.70">
    <property type="match status" value="1"/>
</dbReference>
<keyword evidence="5" id="KW-0548">Nucleotidyltransferase</keyword>
<evidence type="ECO:0000256" key="7">
    <source>
        <dbReference type="ARBA" id="ARBA00022759"/>
    </source>
</evidence>
<organism evidence="15 16">
    <name type="scientific">Knipowitschia caucasica</name>
    <name type="common">Caucasian dwarf goby</name>
    <name type="synonym">Pomatoschistus caucasicus</name>
    <dbReference type="NCBI Taxonomy" id="637954"/>
    <lineage>
        <taxon>Eukaryota</taxon>
        <taxon>Metazoa</taxon>
        <taxon>Chordata</taxon>
        <taxon>Craniata</taxon>
        <taxon>Vertebrata</taxon>
        <taxon>Euteleostomi</taxon>
        <taxon>Actinopterygii</taxon>
        <taxon>Neopterygii</taxon>
        <taxon>Teleostei</taxon>
        <taxon>Neoteleostei</taxon>
        <taxon>Acanthomorphata</taxon>
        <taxon>Gobiaria</taxon>
        <taxon>Gobiiformes</taxon>
        <taxon>Gobioidei</taxon>
        <taxon>Gobiidae</taxon>
        <taxon>Gobiinae</taxon>
        <taxon>Knipowitschia</taxon>
    </lineage>
</organism>
<evidence type="ECO:0000256" key="3">
    <source>
        <dbReference type="ARBA" id="ARBA00022670"/>
    </source>
</evidence>
<keyword evidence="10" id="KW-0511">Multifunctional enzyme</keyword>
<name>A0AAV2KZF4_KNICA</name>
<dbReference type="Gene3D" id="3.10.10.10">
    <property type="entry name" value="HIV Type 1 Reverse Transcriptase, subunit A, domain 1"/>
    <property type="match status" value="1"/>
</dbReference>
<comment type="similarity">
    <text evidence="1">Belongs to the beta type-B retroviral polymerase family. HERV class-II K(HML-2) pol subfamily.</text>
</comment>
<evidence type="ECO:0000256" key="10">
    <source>
        <dbReference type="ARBA" id="ARBA00023268"/>
    </source>
</evidence>
<dbReference type="PROSITE" id="PS50878">
    <property type="entry name" value="RT_POL"/>
    <property type="match status" value="1"/>
</dbReference>
<feature type="region of interest" description="Disordered" evidence="12">
    <location>
        <begin position="950"/>
        <end position="977"/>
    </location>
</feature>
<dbReference type="SUPFAM" id="SSF56672">
    <property type="entry name" value="DNA/RNA polymerases"/>
    <property type="match status" value="1"/>
</dbReference>
<dbReference type="FunFam" id="3.30.70.270:FF:000020">
    <property type="entry name" value="Transposon Tf2-6 polyprotein-like Protein"/>
    <property type="match status" value="1"/>
</dbReference>
<dbReference type="InterPro" id="IPR041577">
    <property type="entry name" value="RT_RNaseH_2"/>
</dbReference>
<dbReference type="PROSITE" id="PS50994">
    <property type="entry name" value="INTEGRASE"/>
    <property type="match status" value="1"/>
</dbReference>
<dbReference type="InterPro" id="IPR041588">
    <property type="entry name" value="Integrase_H2C2"/>
</dbReference>
<evidence type="ECO:0000313" key="15">
    <source>
        <dbReference type="EMBL" id="CAL1594175.1"/>
    </source>
</evidence>
<evidence type="ECO:0000256" key="4">
    <source>
        <dbReference type="ARBA" id="ARBA00022679"/>
    </source>
</evidence>
<reference evidence="15 16" key="1">
    <citation type="submission" date="2024-04" db="EMBL/GenBank/DDBJ databases">
        <authorList>
            <person name="Waldvogel A.-M."/>
            <person name="Schoenle A."/>
        </authorList>
    </citation>
    <scope>NUCLEOTIDE SEQUENCE [LARGE SCALE GENOMIC DNA]</scope>
</reference>
<dbReference type="PANTHER" id="PTHR37984">
    <property type="entry name" value="PROTEIN CBG26694"/>
    <property type="match status" value="1"/>
</dbReference>
<dbReference type="InterPro" id="IPR012337">
    <property type="entry name" value="RNaseH-like_sf"/>
</dbReference>
<evidence type="ECO:0000256" key="12">
    <source>
        <dbReference type="SAM" id="MobiDB-lite"/>
    </source>
</evidence>
<dbReference type="GO" id="GO:0004523">
    <property type="term" value="F:RNA-DNA hybrid ribonuclease activity"/>
    <property type="evidence" value="ECO:0007669"/>
    <property type="project" value="UniProtKB-EC"/>
</dbReference>
<dbReference type="GO" id="GO:0003964">
    <property type="term" value="F:RNA-directed DNA polymerase activity"/>
    <property type="evidence" value="ECO:0007669"/>
    <property type="project" value="UniProtKB-KW"/>
</dbReference>
<keyword evidence="16" id="KW-1185">Reference proteome</keyword>
<evidence type="ECO:0000256" key="8">
    <source>
        <dbReference type="ARBA" id="ARBA00022801"/>
    </source>
</evidence>
<accession>A0AAV2KZF4</accession>
<dbReference type="PANTHER" id="PTHR37984:SF5">
    <property type="entry name" value="PROTEIN NYNRIN-LIKE"/>
    <property type="match status" value="1"/>
</dbReference>
<keyword evidence="7" id="KW-0255">Endonuclease</keyword>
<proteinExistence type="inferred from homology"/>